<name>A0A0X8HWL6_9SACH</name>
<keyword evidence="6 10" id="KW-0648">Protein biosynthesis</keyword>
<evidence type="ECO:0000256" key="7">
    <source>
        <dbReference type="ARBA" id="ARBA00023146"/>
    </source>
</evidence>
<evidence type="ECO:0000259" key="11">
    <source>
        <dbReference type="Pfam" id="PF09334"/>
    </source>
</evidence>
<evidence type="ECO:0000256" key="1">
    <source>
        <dbReference type="ARBA" id="ARBA00005594"/>
    </source>
</evidence>
<organism evidence="12 13">
    <name type="scientific">Eremothecium sinecaudum</name>
    <dbReference type="NCBI Taxonomy" id="45286"/>
    <lineage>
        <taxon>Eukaryota</taxon>
        <taxon>Fungi</taxon>
        <taxon>Dikarya</taxon>
        <taxon>Ascomycota</taxon>
        <taxon>Saccharomycotina</taxon>
        <taxon>Saccharomycetes</taxon>
        <taxon>Saccharomycetales</taxon>
        <taxon>Saccharomycetaceae</taxon>
        <taxon>Eremothecium</taxon>
    </lineage>
</organism>
<evidence type="ECO:0000256" key="3">
    <source>
        <dbReference type="ARBA" id="ARBA00022598"/>
    </source>
</evidence>
<reference evidence="12 13" key="1">
    <citation type="submission" date="2016-01" db="EMBL/GenBank/DDBJ databases">
        <title>Genome sequence of the yeast Holleya sinecauda.</title>
        <authorList>
            <person name="Dietrich F.S."/>
        </authorList>
    </citation>
    <scope>NUCLEOTIDE SEQUENCE [LARGE SCALE GENOMIC DNA]</scope>
    <source>
        <strain evidence="12 13">ATCC 58844</strain>
    </source>
</reference>
<dbReference type="SUPFAM" id="SSF52374">
    <property type="entry name" value="Nucleotidylyl transferase"/>
    <property type="match status" value="1"/>
</dbReference>
<feature type="domain" description="Methionyl/Leucyl tRNA synthetase" evidence="11">
    <location>
        <begin position="16"/>
        <end position="411"/>
    </location>
</feature>
<dbReference type="GO" id="GO:0006431">
    <property type="term" value="P:methionyl-tRNA aminoacylation"/>
    <property type="evidence" value="ECO:0007669"/>
    <property type="project" value="InterPro"/>
</dbReference>
<evidence type="ECO:0000256" key="10">
    <source>
        <dbReference type="RuleBase" id="RU363039"/>
    </source>
</evidence>
<dbReference type="FunFam" id="2.170.220.10:FF:000002">
    <property type="entry name" value="Methionine--tRNA ligase"/>
    <property type="match status" value="1"/>
</dbReference>
<dbReference type="GO" id="GO:0004825">
    <property type="term" value="F:methionine-tRNA ligase activity"/>
    <property type="evidence" value="ECO:0007669"/>
    <property type="project" value="UniProtKB-EC"/>
</dbReference>
<evidence type="ECO:0000256" key="9">
    <source>
        <dbReference type="ARBA" id="ARBA00030904"/>
    </source>
</evidence>
<dbReference type="InterPro" id="IPR033911">
    <property type="entry name" value="MetRS_core"/>
</dbReference>
<accession>A0A0X8HWL6</accession>
<evidence type="ECO:0000256" key="5">
    <source>
        <dbReference type="ARBA" id="ARBA00022840"/>
    </source>
</evidence>
<dbReference type="GeneID" id="28726175"/>
<dbReference type="Pfam" id="PF09334">
    <property type="entry name" value="tRNA-synt_1g"/>
    <property type="match status" value="1"/>
</dbReference>
<gene>
    <name evidence="12" type="ORF">AW171_hschr84869</name>
</gene>
<dbReference type="Gene3D" id="3.40.50.620">
    <property type="entry name" value="HUPs"/>
    <property type="match status" value="1"/>
</dbReference>
<dbReference type="InterPro" id="IPR014729">
    <property type="entry name" value="Rossmann-like_a/b/a_fold"/>
</dbReference>
<dbReference type="EC" id="6.1.1.10" evidence="2"/>
<dbReference type="InterPro" id="IPR014758">
    <property type="entry name" value="Met-tRNA_synth"/>
</dbReference>
<dbReference type="Proteomes" id="UP000243052">
    <property type="component" value="Chromosome viii"/>
</dbReference>
<dbReference type="AlphaFoldDB" id="A0A0X8HWL6"/>
<dbReference type="RefSeq" id="XP_017989806.1">
    <property type="nucleotide sequence ID" value="XM_018134317.1"/>
</dbReference>
<dbReference type="STRING" id="45286.A0A0X8HWL6"/>
<evidence type="ECO:0000313" key="12">
    <source>
        <dbReference type="EMBL" id="AMD22810.1"/>
    </source>
</evidence>
<dbReference type="CDD" id="cd00814">
    <property type="entry name" value="MetRS_core"/>
    <property type="match status" value="1"/>
</dbReference>
<dbReference type="PRINTS" id="PR01041">
    <property type="entry name" value="TRNASYNTHMET"/>
</dbReference>
<evidence type="ECO:0000256" key="6">
    <source>
        <dbReference type="ARBA" id="ARBA00022917"/>
    </source>
</evidence>
<dbReference type="PANTHER" id="PTHR43326:SF1">
    <property type="entry name" value="METHIONINE--TRNA LIGASE, MITOCHONDRIAL"/>
    <property type="match status" value="1"/>
</dbReference>
<dbReference type="OrthoDB" id="24670at2759"/>
<dbReference type="GO" id="GO:0005524">
    <property type="term" value="F:ATP binding"/>
    <property type="evidence" value="ECO:0007669"/>
    <property type="project" value="UniProtKB-KW"/>
</dbReference>
<keyword evidence="3 10" id="KW-0436">Ligase</keyword>
<evidence type="ECO:0000256" key="8">
    <source>
        <dbReference type="ARBA" id="ARBA00026124"/>
    </source>
</evidence>
<dbReference type="InterPro" id="IPR023457">
    <property type="entry name" value="Met-tRNA_synth_2"/>
</dbReference>
<keyword evidence="7 10" id="KW-0030">Aminoacyl-tRNA synthetase</keyword>
<dbReference type="PROSITE" id="PS00178">
    <property type="entry name" value="AA_TRNA_LIGASE_I"/>
    <property type="match status" value="1"/>
</dbReference>
<evidence type="ECO:0000256" key="2">
    <source>
        <dbReference type="ARBA" id="ARBA00012838"/>
    </source>
</evidence>
<dbReference type="InterPro" id="IPR015413">
    <property type="entry name" value="Methionyl/Leucyl_tRNA_Synth"/>
</dbReference>
<comment type="similarity">
    <text evidence="1 10">Belongs to the class-I aminoacyl-tRNA synthetase family.</text>
</comment>
<protein>
    <recommendedName>
        <fullName evidence="8">Methionine--tRNA ligase, mitochondrial</fullName>
        <ecNumber evidence="2">6.1.1.10</ecNumber>
    </recommendedName>
    <alternativeName>
        <fullName evidence="9">Methionyl-tRNA synthetase</fullName>
    </alternativeName>
</protein>
<dbReference type="Gene3D" id="2.170.220.10">
    <property type="match status" value="1"/>
</dbReference>
<keyword evidence="4 10" id="KW-0547">Nucleotide-binding</keyword>
<dbReference type="EMBL" id="CP014248">
    <property type="protein sequence ID" value="AMD22810.1"/>
    <property type="molecule type" value="Genomic_DNA"/>
</dbReference>
<dbReference type="PANTHER" id="PTHR43326">
    <property type="entry name" value="METHIONYL-TRNA SYNTHETASE"/>
    <property type="match status" value="1"/>
</dbReference>
<dbReference type="Gene3D" id="1.10.730.10">
    <property type="entry name" value="Isoleucyl-tRNA Synthetase, Domain 1"/>
    <property type="match status" value="1"/>
</dbReference>
<proteinExistence type="inferred from homology"/>
<keyword evidence="13" id="KW-1185">Reference proteome</keyword>
<evidence type="ECO:0000313" key="13">
    <source>
        <dbReference type="Proteomes" id="UP000243052"/>
    </source>
</evidence>
<evidence type="ECO:0000256" key="4">
    <source>
        <dbReference type="ARBA" id="ARBA00022741"/>
    </source>
</evidence>
<keyword evidence="5 10" id="KW-0067">ATP-binding</keyword>
<dbReference type="InterPro" id="IPR001412">
    <property type="entry name" value="aa-tRNA-synth_I_CS"/>
</dbReference>
<sequence length="565" mass="64301">MVSHTSRILRQATKIHITTPIFYPNAKPHLGHLYSSLLCDVQARWNKLKFNEVLFTTGTDEHGLKIQNASENLGFTSPKDFVDKLLHHFLQLDKRANIEYTRFIRTTDEDHVENVKKLWKLCYDRGYIYKGTHDGWYSVADETFYPASKILQVIGEKEIPLSASSEGTASEGKYINTETRSEVFYQKETNYFFRLSSFNDQLIKILLDKPGLIYPRSSYNQVLSSLQEQPLQDLSISRPATRLKWGIPTPGDQSQRIYVWFDALCNYVTSIGGVDALLTKKKVSIEHGAHSLDNLTVDTAEWWSNTTHLIGKDIIRFHTIYWPAILLAAGLPLPNRIVVHGHWLSQGRKMSKSIGNVVDPIEMIERYNVDMVRWYILEYSTLESDGDFVEANLRKTRELLAAKWGNLVHRCGGVKFNISRAVSSFNGISVNDFASVLNNAAFDSLKGKLDTLSEDLDRMIENYELSNAVKHIWSIINDANNVVQTGEPWAKPKEEQDMIIYAATESARIAAIASLAFIPDLSNKLLDRLDVEPSKRSLEYIKFGADNNYGSKANMKGREVPIKRL</sequence>
<dbReference type="InterPro" id="IPR009080">
    <property type="entry name" value="tRNAsynth_Ia_anticodon-bd"/>
</dbReference>
<dbReference type="SUPFAM" id="SSF47323">
    <property type="entry name" value="Anticodon-binding domain of a subclass of class I aminoacyl-tRNA synthetases"/>
    <property type="match status" value="1"/>
</dbReference>
<dbReference type="NCBIfam" id="TIGR00398">
    <property type="entry name" value="metG"/>
    <property type="match status" value="1"/>
</dbReference>